<dbReference type="KEGG" id="abut:Ami103574_13915"/>
<comment type="similarity">
    <text evidence="3">Belongs to the biotin--protein ligase family.</text>
</comment>
<dbReference type="Pfam" id="PF08279">
    <property type="entry name" value="HTH_11"/>
    <property type="match status" value="1"/>
</dbReference>
<feature type="binding site" evidence="3">
    <location>
        <begin position="92"/>
        <end position="94"/>
    </location>
    <ligand>
        <name>biotin</name>
        <dbReference type="ChEBI" id="CHEBI:57586"/>
    </ligand>
</feature>
<dbReference type="PANTHER" id="PTHR12835:SF5">
    <property type="entry name" value="BIOTIN--PROTEIN LIGASE"/>
    <property type="match status" value="1"/>
</dbReference>
<dbReference type="Gene3D" id="3.30.930.10">
    <property type="entry name" value="Bira Bifunctional Protein, Domain 2"/>
    <property type="match status" value="1"/>
</dbReference>
<dbReference type="Pfam" id="PF03099">
    <property type="entry name" value="BPL_LplA_LipB"/>
    <property type="match status" value="1"/>
</dbReference>
<keyword evidence="3" id="KW-0547">Nucleotide-binding</keyword>
<dbReference type="InterPro" id="IPR030855">
    <property type="entry name" value="Bifunct_BirA"/>
</dbReference>
<protein>
    <recommendedName>
        <fullName evidence="3">Bifunctional ligase/repressor BirA</fullName>
    </recommendedName>
    <alternativeName>
        <fullName evidence="3">Biotin--[acetyl-CoA-carboxylase] ligase</fullName>
        <ecNumber evidence="3">6.3.4.15</ecNumber>
    </alternativeName>
    <alternativeName>
        <fullName evidence="3">Biotin--protein ligase</fullName>
    </alternativeName>
    <alternativeName>
        <fullName evidence="3">Biotin-[acetyl-CoA carboxylase] synthetase</fullName>
    </alternativeName>
</protein>
<keyword evidence="3" id="KW-0067">ATP-binding</keyword>
<feature type="domain" description="BPL/LPL catalytic" evidence="4">
    <location>
        <begin position="76"/>
        <end position="258"/>
    </location>
</feature>
<evidence type="ECO:0000256" key="2">
    <source>
        <dbReference type="ARBA" id="ARBA00023267"/>
    </source>
</evidence>
<keyword evidence="3" id="KW-0238">DNA-binding</keyword>
<dbReference type="InterPro" id="IPR036388">
    <property type="entry name" value="WH-like_DNA-bd_sf"/>
</dbReference>
<dbReference type="EC" id="6.3.4.15" evidence="3"/>
<feature type="binding site" evidence="3">
    <location>
        <position position="187"/>
    </location>
    <ligand>
        <name>biotin</name>
        <dbReference type="ChEBI" id="CHEBI:57586"/>
    </ligand>
</feature>
<evidence type="ECO:0000259" key="4">
    <source>
        <dbReference type="PROSITE" id="PS51733"/>
    </source>
</evidence>
<evidence type="ECO:0000313" key="6">
    <source>
        <dbReference type="Proteomes" id="UP000466848"/>
    </source>
</evidence>
<keyword evidence="6" id="KW-1185">Reference proteome</keyword>
<keyword evidence="3" id="KW-0804">Transcription</keyword>
<dbReference type="Proteomes" id="UP000466848">
    <property type="component" value="Chromosome"/>
</dbReference>
<feature type="DNA-binding region" description="H-T-H motif" evidence="3">
    <location>
        <begin position="21"/>
        <end position="40"/>
    </location>
</feature>
<accession>A0A858BZG5</accession>
<organism evidence="5 6">
    <name type="scientific">Aminipila butyrica</name>
    <dbReference type="NCBI Taxonomy" id="433296"/>
    <lineage>
        <taxon>Bacteria</taxon>
        <taxon>Bacillati</taxon>
        <taxon>Bacillota</taxon>
        <taxon>Clostridia</taxon>
        <taxon>Peptostreptococcales</taxon>
        <taxon>Anaerovoracaceae</taxon>
        <taxon>Aminipila</taxon>
    </lineage>
</organism>
<gene>
    <name evidence="3" type="primary">birA</name>
    <name evidence="5" type="ORF">Ami103574_13915</name>
</gene>
<dbReference type="InterPro" id="IPR003142">
    <property type="entry name" value="BPL_C"/>
</dbReference>
<dbReference type="SUPFAM" id="SSF55681">
    <property type="entry name" value="Class II aaRS and biotin synthetases"/>
    <property type="match status" value="1"/>
</dbReference>
<dbReference type="Gene3D" id="1.10.10.10">
    <property type="entry name" value="Winged helix-like DNA-binding domain superfamily/Winged helix DNA-binding domain"/>
    <property type="match status" value="1"/>
</dbReference>
<sequence>MSVKEEIIRVLEMNKGESLSGEALASQLGVSRSAVWKAMQHLRQEGYPIEAVTNKGYALRDSSDLLSEQGIRLYLGETAAQLPLYVYKTVDSTNSAAKRLAMEEPVSGALVAANEQTKGRGRLGRDFYSPASSGIYLTLLLKPSFDLSKSVLTTTAASVAVCRAIQKVSGAEAQIKWVNDVYLDGKKICGILTEAITDFESGAIDYIATGIGINCQLPPEGFPEELRQKAGVLPASVSRNQLAAEVVNELLAVYQQLESRSFLEEYKSRSLVLGREIDVIKHYSSQAGQGQPPQSVHALALDIDRDGGLLVEYENGTREVLNTGEISIRL</sequence>
<comment type="catalytic activity">
    <reaction evidence="3">
        <text>biotin + L-lysyl-[protein] + ATP = N(6)-biotinyl-L-lysyl-[protein] + AMP + diphosphate + H(+)</text>
        <dbReference type="Rhea" id="RHEA:11756"/>
        <dbReference type="Rhea" id="RHEA-COMP:9752"/>
        <dbReference type="Rhea" id="RHEA-COMP:10505"/>
        <dbReference type="ChEBI" id="CHEBI:15378"/>
        <dbReference type="ChEBI" id="CHEBI:29969"/>
        <dbReference type="ChEBI" id="CHEBI:30616"/>
        <dbReference type="ChEBI" id="CHEBI:33019"/>
        <dbReference type="ChEBI" id="CHEBI:57586"/>
        <dbReference type="ChEBI" id="CHEBI:83144"/>
        <dbReference type="ChEBI" id="CHEBI:456215"/>
        <dbReference type="EC" id="6.3.4.15"/>
    </reaction>
</comment>
<feature type="binding site" evidence="3">
    <location>
        <position position="116"/>
    </location>
    <ligand>
        <name>biotin</name>
        <dbReference type="ChEBI" id="CHEBI:57586"/>
    </ligand>
</feature>
<dbReference type="GO" id="GO:0016740">
    <property type="term" value="F:transferase activity"/>
    <property type="evidence" value="ECO:0007669"/>
    <property type="project" value="UniProtKB-ARBA"/>
</dbReference>
<dbReference type="InterPro" id="IPR036390">
    <property type="entry name" value="WH_DNA-bd_sf"/>
</dbReference>
<dbReference type="AlphaFoldDB" id="A0A858BZG5"/>
<dbReference type="CDD" id="cd16442">
    <property type="entry name" value="BPL"/>
    <property type="match status" value="1"/>
</dbReference>
<dbReference type="GO" id="GO:0004077">
    <property type="term" value="F:biotin--[biotin carboxyl-carrier protein] ligase activity"/>
    <property type="evidence" value="ECO:0007669"/>
    <property type="project" value="UniProtKB-UniRule"/>
</dbReference>
<dbReference type="InterPro" id="IPR045864">
    <property type="entry name" value="aa-tRNA-synth_II/BPL/LPL"/>
</dbReference>
<keyword evidence="3" id="KW-0678">Repressor</keyword>
<dbReference type="HAMAP" id="MF_00978">
    <property type="entry name" value="Bifunct_BirA"/>
    <property type="match status" value="1"/>
</dbReference>
<keyword evidence="2 3" id="KW-0092">Biotin</keyword>
<dbReference type="Pfam" id="PF02237">
    <property type="entry name" value="BPL_C"/>
    <property type="match status" value="1"/>
</dbReference>
<dbReference type="GO" id="GO:0009249">
    <property type="term" value="P:protein lipoylation"/>
    <property type="evidence" value="ECO:0007669"/>
    <property type="project" value="UniProtKB-ARBA"/>
</dbReference>
<dbReference type="InterPro" id="IPR013196">
    <property type="entry name" value="HTH_11"/>
</dbReference>
<name>A0A858BZG5_9FIRM</name>
<evidence type="ECO:0000313" key="5">
    <source>
        <dbReference type="EMBL" id="QIB70320.1"/>
    </source>
</evidence>
<keyword evidence="1 3" id="KW-0436">Ligase</keyword>
<proteinExistence type="inferred from homology"/>
<keyword evidence="3" id="KW-0805">Transcription regulation</keyword>
<dbReference type="Gene3D" id="2.30.30.100">
    <property type="match status" value="1"/>
</dbReference>
<dbReference type="GO" id="GO:0005524">
    <property type="term" value="F:ATP binding"/>
    <property type="evidence" value="ECO:0007669"/>
    <property type="project" value="UniProtKB-UniRule"/>
</dbReference>
<dbReference type="SUPFAM" id="SSF46785">
    <property type="entry name" value="Winged helix' DNA-binding domain"/>
    <property type="match status" value="1"/>
</dbReference>
<dbReference type="RefSeq" id="WP_163067558.1">
    <property type="nucleotide sequence ID" value="NZ_CP048649.1"/>
</dbReference>
<dbReference type="PANTHER" id="PTHR12835">
    <property type="entry name" value="BIOTIN PROTEIN LIGASE"/>
    <property type="match status" value="1"/>
</dbReference>
<comment type="function">
    <text evidence="3">Acts both as a biotin--[acetyl-CoA-carboxylase] ligase and a repressor.</text>
</comment>
<dbReference type="GO" id="GO:0006355">
    <property type="term" value="P:regulation of DNA-templated transcription"/>
    <property type="evidence" value="ECO:0007669"/>
    <property type="project" value="UniProtKB-UniRule"/>
</dbReference>
<reference evidence="5 6" key="1">
    <citation type="submission" date="2020-02" db="EMBL/GenBank/DDBJ databases">
        <authorList>
            <person name="Kim Y.B."/>
            <person name="Roh S.W."/>
        </authorList>
    </citation>
    <scope>NUCLEOTIDE SEQUENCE [LARGE SCALE GENOMIC DNA]</scope>
    <source>
        <strain evidence="5 6">DSM 103574</strain>
    </source>
</reference>
<feature type="binding site" evidence="3">
    <location>
        <begin position="120"/>
        <end position="122"/>
    </location>
    <ligand>
        <name>biotin</name>
        <dbReference type="ChEBI" id="CHEBI:57586"/>
    </ligand>
</feature>
<dbReference type="GO" id="GO:0003677">
    <property type="term" value="F:DNA binding"/>
    <property type="evidence" value="ECO:0007669"/>
    <property type="project" value="UniProtKB-UniRule"/>
</dbReference>
<dbReference type="InterPro" id="IPR004408">
    <property type="entry name" value="Biotin_CoA_COase_ligase"/>
</dbReference>
<dbReference type="NCBIfam" id="TIGR00121">
    <property type="entry name" value="birA_ligase"/>
    <property type="match status" value="1"/>
</dbReference>
<dbReference type="EMBL" id="CP048649">
    <property type="protein sequence ID" value="QIB70320.1"/>
    <property type="molecule type" value="Genomic_DNA"/>
</dbReference>
<dbReference type="GO" id="GO:0005737">
    <property type="term" value="C:cytoplasm"/>
    <property type="evidence" value="ECO:0007669"/>
    <property type="project" value="TreeGrafter"/>
</dbReference>
<evidence type="ECO:0000256" key="1">
    <source>
        <dbReference type="ARBA" id="ARBA00022598"/>
    </source>
</evidence>
<dbReference type="InterPro" id="IPR004143">
    <property type="entry name" value="BPL_LPL_catalytic"/>
</dbReference>
<evidence type="ECO:0000256" key="3">
    <source>
        <dbReference type="HAMAP-Rule" id="MF_00978"/>
    </source>
</evidence>
<dbReference type="PROSITE" id="PS51733">
    <property type="entry name" value="BPL_LPL_CATALYTIC"/>
    <property type="match status" value="1"/>
</dbReference>